<accession>A0A8H4C8F2</accession>
<keyword evidence="2" id="KW-1133">Transmembrane helix</keyword>
<keyword evidence="4" id="KW-1185">Reference proteome</keyword>
<dbReference type="EMBL" id="WVTB01000085">
    <property type="protein sequence ID" value="KAF3799329.1"/>
    <property type="molecule type" value="Genomic_DNA"/>
</dbReference>
<reference evidence="3" key="1">
    <citation type="journal article" date="2020" name="Phytopathology">
        <title>Genome sequence and comparative analysis of Colletotrichum gloeosporioides isolated from Liriodendron leaves.</title>
        <authorList>
            <person name="Fu F.F."/>
            <person name="Hao Z."/>
            <person name="Wang P."/>
            <person name="Lu Y."/>
            <person name="Xue L.J."/>
            <person name="Wei G."/>
            <person name="Tian Y."/>
            <person name="Baishi H."/>
            <person name="Xu H."/>
            <person name="Shi J."/>
            <person name="Cheng T."/>
            <person name="Wang G."/>
            <person name="Yi Y."/>
            <person name="Chen J."/>
        </authorList>
    </citation>
    <scope>NUCLEOTIDE SEQUENCE</scope>
    <source>
        <strain evidence="3">Lc1</strain>
    </source>
</reference>
<dbReference type="Proteomes" id="UP000613401">
    <property type="component" value="Unassembled WGS sequence"/>
</dbReference>
<feature type="transmembrane region" description="Helical" evidence="2">
    <location>
        <begin position="210"/>
        <end position="233"/>
    </location>
</feature>
<feature type="transmembrane region" description="Helical" evidence="2">
    <location>
        <begin position="383"/>
        <end position="401"/>
    </location>
</feature>
<feature type="compositionally biased region" description="Low complexity" evidence="1">
    <location>
        <begin position="86"/>
        <end position="97"/>
    </location>
</feature>
<evidence type="ECO:0000313" key="4">
    <source>
        <dbReference type="Proteomes" id="UP000613401"/>
    </source>
</evidence>
<dbReference type="AlphaFoldDB" id="A0A8H4C8F2"/>
<feature type="compositionally biased region" description="Basic and acidic residues" evidence="1">
    <location>
        <begin position="283"/>
        <end position="297"/>
    </location>
</feature>
<reference evidence="3" key="2">
    <citation type="submission" date="2020-03" db="EMBL/GenBank/DDBJ databases">
        <authorList>
            <person name="Fu F.-F."/>
            <person name="Chen J."/>
        </authorList>
    </citation>
    <scope>NUCLEOTIDE SEQUENCE</scope>
    <source>
        <strain evidence="3">Lc1</strain>
    </source>
</reference>
<evidence type="ECO:0000256" key="1">
    <source>
        <dbReference type="SAM" id="MobiDB-lite"/>
    </source>
</evidence>
<name>A0A8H4C8F2_COLGL</name>
<sequence>MANDNRTCMTRYDLYLMKHQASMAGYYKDFGPVDHDTVYVSDFPIINIINQLLLSSSSTMRVTSLAARADSNDPKDSKNSKGGKKGSSAGVKSAGDGLPSNAKPAGQYQSSYDKWMGQGNIALYDTLSGGTSGTEELPPIPAEWIIAPKSNNSVLDGRCPTIDQTTNSFLISDAVSGFVAIFICCRPILKKITFGFFGKLPNKDSRCCSSVWYSWLVSFLMTFLGNLFASLVVKRTDGYDHLYFATIFALYTSRPRINLALVALLRVFITVPTSDWSSYMAAQKEKEREKEKEKEQGTKPSSPRVNLGHEFLFQFFVTMQPRNWSSYLPTNKGKEKEEHSTGPSGLLLAAADNSGDESASDTDDTMEPLEREYVYLDFYRSTFVAEMVLNIIAAVFVGDTWKRFPNEDIKKHMKFQVSSMYYAPIVLAVTAVFAIPLWWRRNKRVDQISLRGLFGVGLFATAYGIPWVYWCGFLQLPGSL</sequence>
<organism evidence="3 4">
    <name type="scientific">Colletotrichum gloeosporioides</name>
    <name type="common">Anthracnose fungus</name>
    <name type="synonym">Glomerella cingulata</name>
    <dbReference type="NCBI Taxonomy" id="474922"/>
    <lineage>
        <taxon>Eukaryota</taxon>
        <taxon>Fungi</taxon>
        <taxon>Dikarya</taxon>
        <taxon>Ascomycota</taxon>
        <taxon>Pezizomycotina</taxon>
        <taxon>Sordariomycetes</taxon>
        <taxon>Hypocreomycetidae</taxon>
        <taxon>Glomerellales</taxon>
        <taxon>Glomerellaceae</taxon>
        <taxon>Colletotrichum</taxon>
        <taxon>Colletotrichum gloeosporioides species complex</taxon>
    </lineage>
</organism>
<feature type="transmembrane region" description="Helical" evidence="2">
    <location>
        <begin position="421"/>
        <end position="439"/>
    </location>
</feature>
<keyword evidence="2" id="KW-0472">Membrane</keyword>
<comment type="caution">
    <text evidence="3">The sequence shown here is derived from an EMBL/GenBank/DDBJ whole genome shotgun (WGS) entry which is preliminary data.</text>
</comment>
<feature type="transmembrane region" description="Helical" evidence="2">
    <location>
        <begin position="169"/>
        <end position="189"/>
    </location>
</feature>
<feature type="region of interest" description="Disordered" evidence="1">
    <location>
        <begin position="328"/>
        <end position="364"/>
    </location>
</feature>
<feature type="compositionally biased region" description="Basic and acidic residues" evidence="1">
    <location>
        <begin position="70"/>
        <end position="79"/>
    </location>
</feature>
<feature type="region of interest" description="Disordered" evidence="1">
    <location>
        <begin position="282"/>
        <end position="305"/>
    </location>
</feature>
<protein>
    <submittedName>
        <fullName evidence="3">Uncharacterized protein</fullName>
    </submittedName>
</protein>
<keyword evidence="2" id="KW-0812">Transmembrane</keyword>
<dbReference type="GeneID" id="69008540"/>
<gene>
    <name evidence="3" type="ORF">GCG54_00001371</name>
</gene>
<feature type="region of interest" description="Disordered" evidence="1">
    <location>
        <begin position="65"/>
        <end position="105"/>
    </location>
</feature>
<feature type="transmembrane region" description="Helical" evidence="2">
    <location>
        <begin position="451"/>
        <end position="470"/>
    </location>
</feature>
<feature type="compositionally biased region" description="Acidic residues" evidence="1">
    <location>
        <begin position="354"/>
        <end position="364"/>
    </location>
</feature>
<proteinExistence type="predicted"/>
<dbReference type="RefSeq" id="XP_045258489.1">
    <property type="nucleotide sequence ID" value="XM_045401487.1"/>
</dbReference>
<evidence type="ECO:0000313" key="3">
    <source>
        <dbReference type="EMBL" id="KAF3799329.1"/>
    </source>
</evidence>
<evidence type="ECO:0000256" key="2">
    <source>
        <dbReference type="SAM" id="Phobius"/>
    </source>
</evidence>